<dbReference type="Gene3D" id="3.40.930.10">
    <property type="entry name" value="Mannitol-specific EII, Chain A"/>
    <property type="match status" value="1"/>
</dbReference>
<dbReference type="InterPro" id="IPR002178">
    <property type="entry name" value="PTS_EIIA_type-2_dom"/>
</dbReference>
<proteinExistence type="predicted"/>
<protein>
    <submittedName>
        <fullName evidence="2">PTS sugar transporter subunit IIA</fullName>
    </submittedName>
</protein>
<feature type="domain" description="PTS EIIA type-2" evidence="1">
    <location>
        <begin position="5"/>
        <end position="148"/>
    </location>
</feature>
<name>A0A7C3J5P2_UNCW3</name>
<comment type="caution">
    <text evidence="2">The sequence shown here is derived from an EMBL/GenBank/DDBJ whole genome shotgun (WGS) entry which is preliminary data.</text>
</comment>
<organism evidence="2">
    <name type="scientific">candidate division WOR-3 bacterium</name>
    <dbReference type="NCBI Taxonomy" id="2052148"/>
    <lineage>
        <taxon>Bacteria</taxon>
        <taxon>Bacteria division WOR-3</taxon>
    </lineage>
</organism>
<evidence type="ECO:0000313" key="2">
    <source>
        <dbReference type="EMBL" id="HFK23393.1"/>
    </source>
</evidence>
<dbReference type="CDD" id="cd00211">
    <property type="entry name" value="PTS_IIA_fru"/>
    <property type="match status" value="1"/>
</dbReference>
<keyword evidence="2" id="KW-0762">Sugar transport</keyword>
<dbReference type="InterPro" id="IPR016152">
    <property type="entry name" value="PTrfase/Anion_transptr"/>
</dbReference>
<accession>A0A7C3J5P2</accession>
<keyword evidence="2" id="KW-0813">Transport</keyword>
<evidence type="ECO:0000259" key="1">
    <source>
        <dbReference type="PROSITE" id="PS51094"/>
    </source>
</evidence>
<dbReference type="GO" id="GO:0030295">
    <property type="term" value="F:protein kinase activator activity"/>
    <property type="evidence" value="ECO:0007669"/>
    <property type="project" value="TreeGrafter"/>
</dbReference>
<dbReference type="EMBL" id="DSTT01000002">
    <property type="protein sequence ID" value="HFK23393.1"/>
    <property type="molecule type" value="Genomic_DNA"/>
</dbReference>
<reference evidence="2" key="1">
    <citation type="journal article" date="2020" name="mSystems">
        <title>Genome- and Community-Level Interaction Insights into Carbon Utilization and Element Cycling Functions of Hydrothermarchaeota in Hydrothermal Sediment.</title>
        <authorList>
            <person name="Zhou Z."/>
            <person name="Liu Y."/>
            <person name="Xu W."/>
            <person name="Pan J."/>
            <person name="Luo Z.H."/>
            <person name="Li M."/>
        </authorList>
    </citation>
    <scope>NUCLEOTIDE SEQUENCE [LARGE SCALE GENOMIC DNA]</scope>
    <source>
        <strain evidence="2">SpSt-464</strain>
    </source>
</reference>
<sequence length="156" mass="17638">MLISQFLKKENVIFDLKSKTKDKALEEMVDKMKLSKEKKDLILLSLKQREILGTTGIGNGIAIPHARSVVLDKLCLYVGISPKGIEYESLDGKNVNIIFLIIAPPLDSSNQYLILLGKIAALSKKLIKKKDYLKIDNYEDFIALIKKLEESMEDEI</sequence>
<dbReference type="PROSITE" id="PS00372">
    <property type="entry name" value="PTS_EIIA_TYPE_2_HIS"/>
    <property type="match status" value="1"/>
</dbReference>
<dbReference type="PANTHER" id="PTHR47738:SF1">
    <property type="entry name" value="NITROGEN REGULATORY PROTEIN"/>
    <property type="match status" value="1"/>
</dbReference>
<dbReference type="AlphaFoldDB" id="A0A7C3J5P2"/>
<gene>
    <name evidence="2" type="ORF">ENS15_01890</name>
</gene>
<dbReference type="PANTHER" id="PTHR47738">
    <property type="entry name" value="PTS SYSTEM FRUCTOSE-LIKE EIIA COMPONENT-RELATED"/>
    <property type="match status" value="1"/>
</dbReference>
<dbReference type="SUPFAM" id="SSF55804">
    <property type="entry name" value="Phoshotransferase/anion transport protein"/>
    <property type="match status" value="1"/>
</dbReference>
<dbReference type="PROSITE" id="PS51094">
    <property type="entry name" value="PTS_EIIA_TYPE_2"/>
    <property type="match status" value="1"/>
</dbReference>
<dbReference type="Pfam" id="PF00359">
    <property type="entry name" value="PTS_EIIA_2"/>
    <property type="match status" value="1"/>
</dbReference>
<dbReference type="InterPro" id="IPR051541">
    <property type="entry name" value="PTS_SugarTrans_NitroReg"/>
</dbReference>